<proteinExistence type="predicted"/>
<protein>
    <recommendedName>
        <fullName evidence="3">Secreted protein</fullName>
    </recommendedName>
</protein>
<comment type="caution">
    <text evidence="1">The sequence shown here is derived from an EMBL/GenBank/DDBJ whole genome shotgun (WGS) entry which is preliminary data.</text>
</comment>
<name>A0ABU7CFE9_9TELE</name>
<evidence type="ECO:0008006" key="3">
    <source>
        <dbReference type="Google" id="ProtNLM"/>
    </source>
</evidence>
<accession>A0ABU7CFE9</accession>
<dbReference type="EMBL" id="JAHUTI010089939">
    <property type="protein sequence ID" value="MED6261352.1"/>
    <property type="molecule type" value="Genomic_DNA"/>
</dbReference>
<keyword evidence="2" id="KW-1185">Reference proteome</keyword>
<evidence type="ECO:0000313" key="2">
    <source>
        <dbReference type="Proteomes" id="UP001345963"/>
    </source>
</evidence>
<gene>
    <name evidence="1" type="ORF">ATANTOWER_003977</name>
</gene>
<sequence length="73" mass="7986">MSRRLALGKRSAVVVTTPAPCFVSLRLKSSGEPPRFGFNLSEWTQGGCTRRSGRVHPGLSDSPTCRVPVVQRF</sequence>
<dbReference type="Proteomes" id="UP001345963">
    <property type="component" value="Unassembled WGS sequence"/>
</dbReference>
<evidence type="ECO:0000313" key="1">
    <source>
        <dbReference type="EMBL" id="MED6261352.1"/>
    </source>
</evidence>
<reference evidence="1 2" key="1">
    <citation type="submission" date="2021-07" db="EMBL/GenBank/DDBJ databases">
        <authorList>
            <person name="Palmer J.M."/>
        </authorList>
    </citation>
    <scope>NUCLEOTIDE SEQUENCE [LARGE SCALE GENOMIC DNA]</scope>
    <source>
        <strain evidence="1 2">AT_MEX2019</strain>
        <tissue evidence="1">Muscle</tissue>
    </source>
</reference>
<organism evidence="1 2">
    <name type="scientific">Ataeniobius toweri</name>
    <dbReference type="NCBI Taxonomy" id="208326"/>
    <lineage>
        <taxon>Eukaryota</taxon>
        <taxon>Metazoa</taxon>
        <taxon>Chordata</taxon>
        <taxon>Craniata</taxon>
        <taxon>Vertebrata</taxon>
        <taxon>Euteleostomi</taxon>
        <taxon>Actinopterygii</taxon>
        <taxon>Neopterygii</taxon>
        <taxon>Teleostei</taxon>
        <taxon>Neoteleostei</taxon>
        <taxon>Acanthomorphata</taxon>
        <taxon>Ovalentaria</taxon>
        <taxon>Atherinomorphae</taxon>
        <taxon>Cyprinodontiformes</taxon>
        <taxon>Goodeidae</taxon>
        <taxon>Ataeniobius</taxon>
    </lineage>
</organism>